<evidence type="ECO:0000313" key="4">
    <source>
        <dbReference type="Proteomes" id="UP000051298"/>
    </source>
</evidence>
<feature type="region of interest" description="Disordered" evidence="1">
    <location>
        <begin position="1"/>
        <end position="20"/>
    </location>
</feature>
<dbReference type="EMBL" id="CYRX01000025">
    <property type="protein sequence ID" value="CUH60400.1"/>
    <property type="molecule type" value="Genomic_DNA"/>
</dbReference>
<dbReference type="STRING" id="266809.PM03_05490"/>
<evidence type="ECO:0000313" key="3">
    <source>
        <dbReference type="EMBL" id="CUH60400.1"/>
    </source>
</evidence>
<sequence length="1121" mass="117502">MAPGTDLPPDSEPTPTRPARVHGRKRKVLAVRLIEFAIVLPLIAVITLVFVANYRVLTVPAWMVERVEARLNAQVPQGDRVRLEQLGIGLDFRDRAIIVDVLDARLERRALADRVHLPKLSLEFNLAGISQGLLQVRHVRVAGGTLRLTRAEDGQFDLGFGRDAETIAQLPASWAEVLDAVDAVLMHPLAAQLSSVEAGALRVVLSDAVSGRRLSLSEGAVTLRRDGRSTELVIAADLSRARGGVAPGTFRLALSRTPGAGAGLDLRMIGGRSDDLRMVFNVDAGTAQDATGRVDVLSVLQAGVDMWAVGEVREDGMLSPLEARVALENGVIPGWEGAAFDLATLEVLLDPATRRLEIRRAEVRAPQAKVTATGQILAGDTLSDPLVVQLALSDIVVDPEGVLPNPAAFDTGVLEGRLHMAPLRFEIGQAMVAAGPSVARASGQVWVPRPGAIAANLSLSADRVAASTVTSLWPDAVAQKTRTWITENISGGTITDFAAALRKDADNPRPAITGGFGFEGASVRYLRDMPVAQDASGIANFHDNRFSLRIDTARVPAEPWGDVDIGGTSFTVPNTRIKPAVGEVDLMISGPIPAVLSVLDNKPLSVLERAKRSADFVKGQASVQGWLEVPLVKGVPLENLDFAFDGVLTDVSSGVLVPGRQITSAELALRVTPDAVEVRGPLELDAVPMRATWRQPLPQSKGTEPGPGALTGRFAISPQTLAAFGIDLAGFGLSGQAPAEFEMSLDPARPQRLQLRSSLEGLGANIPALSWRKTPEATGELRLEIATGEQPVVVPVMAISAPGLAVEGAISLAEGGGLERALLSRLEVGNWLSATADIRGRGPGRAPNVAITSGTADLRRVDFDTGASASAGGQSVPLNIVLDAITISDGIVLNNVSAEVSTQGGTNGRFTGLLNGGAPIAGTLVPSAQGTAVRIRGDNAGATLASAGVFRNGNGGSFDLRLVPRAGQGRYAGRLDIEDMRVRDAPALASLLSAVSVVGLLEQLGGEGLFFSDIEADFELEPGAVRVTRGAAFGPSLGLTLDGTYGLSSRALDMQGVVSPFYLVNGLFGGLFAPRDEGLIGISYALSGPASAPQVRVNPLSVLTPGLFREVFRRAPPAPTQ</sequence>
<accession>A0A0P1FMK8</accession>
<gene>
    <name evidence="3" type="ORF">THS5294_01689</name>
</gene>
<keyword evidence="2" id="KW-0812">Transmembrane</keyword>
<dbReference type="RefSeq" id="WP_058123380.1">
    <property type="nucleotide sequence ID" value="NZ_CYRX01000025.1"/>
</dbReference>
<evidence type="ECO:0000256" key="2">
    <source>
        <dbReference type="SAM" id="Phobius"/>
    </source>
</evidence>
<keyword evidence="2" id="KW-0472">Membrane</keyword>
<protein>
    <recommendedName>
        <fullName evidence="5">DUF3971 domain-containing protein</fullName>
    </recommendedName>
</protein>
<name>A0A0P1FMK8_9RHOB</name>
<organism evidence="3 4">
    <name type="scientific">Thalassobacter stenotrophicus</name>
    <dbReference type="NCBI Taxonomy" id="266809"/>
    <lineage>
        <taxon>Bacteria</taxon>
        <taxon>Pseudomonadati</taxon>
        <taxon>Pseudomonadota</taxon>
        <taxon>Alphaproteobacteria</taxon>
        <taxon>Rhodobacterales</taxon>
        <taxon>Roseobacteraceae</taxon>
        <taxon>Thalassobacter</taxon>
    </lineage>
</organism>
<proteinExistence type="predicted"/>
<evidence type="ECO:0008006" key="5">
    <source>
        <dbReference type="Google" id="ProtNLM"/>
    </source>
</evidence>
<reference evidence="3 4" key="1">
    <citation type="submission" date="2015-09" db="EMBL/GenBank/DDBJ databases">
        <authorList>
            <consortium name="Swine Surveillance"/>
        </authorList>
    </citation>
    <scope>NUCLEOTIDE SEQUENCE [LARGE SCALE GENOMIC DNA]</scope>
    <source>
        <strain evidence="3 4">CECT 5294</strain>
    </source>
</reference>
<keyword evidence="2" id="KW-1133">Transmembrane helix</keyword>
<feature type="transmembrane region" description="Helical" evidence="2">
    <location>
        <begin position="29"/>
        <end position="51"/>
    </location>
</feature>
<dbReference type="Proteomes" id="UP000051298">
    <property type="component" value="Unassembled WGS sequence"/>
</dbReference>
<dbReference type="AlphaFoldDB" id="A0A0P1FMK8"/>
<evidence type="ECO:0000256" key="1">
    <source>
        <dbReference type="SAM" id="MobiDB-lite"/>
    </source>
</evidence>
<dbReference type="eggNOG" id="COG3164">
    <property type="taxonomic scope" value="Bacteria"/>
</dbReference>